<dbReference type="Proteomes" id="UP000236173">
    <property type="component" value="Unassembled WGS sequence"/>
</dbReference>
<dbReference type="AlphaFoldDB" id="A0A2H5XG71"/>
<sequence length="688" mass="78537">MYDSKRWLSGLMLLALVSVINAHERPPFEVVGVNERYELVVPVVTTPPTVDGTLDDPAWREAAKAQVTRQVAPLLGHPASLPTTVLVLATADKLFFGFRCAIAHKDAIRAYETRYDAPMGRDERVTVFLDTLHTHDRVYEFTVNARGTRADARFGNGRWDAQWEAAVKVGETEWTAEIAVPLGVFTYDPRQTVWGVNFGRFISDREEWTLWAFNPDRPWDGRYMPHLVGLPLAHQRRNAAVPRGLLKAFGVVDYAAESGSGFRINSGVDGEWAPRPNMALRFVVKPDFSEVAEAFESIDVSYVEQFVPDQREFFVQGGEFFGEVAPTLFFSRRIGEFDAGLKLTGTVGRSQIGALTTHNFGDREHTVVLNTVHTFGLRGRGYLGYVNALRSGASHQGLVVGGEWRFGPRLRYALRTSYARHLSPDPQRRGETFSLRLSYGDERWFAATTYTATSPSFRPLLGYVPRTDFKRWSFFVEHTLRPNGDAFYRELEVSTSGSWGETFAGAFFERNLSAHLNLTLRDRTEISLSWSRNRHAEYHLRPEPFNDRAVRLELDFGGNRPFRGDIGYAIGHAFDGRYRQPYLALRWDSPDGRWRARLELSQRTQTFGDGTRQTVQAQEISLTRVLDADRWLVLRYYHRRGDFVVRNFALSFRIKRSSGEELYLIIGDPRARQTRMHLALKWIMPLAF</sequence>
<comment type="caution">
    <text evidence="2">The sequence shown here is derived from an EMBL/GenBank/DDBJ whole genome shotgun (WGS) entry which is preliminary data.</text>
</comment>
<dbReference type="SUPFAM" id="SSF49344">
    <property type="entry name" value="CBD9-like"/>
    <property type="match status" value="1"/>
</dbReference>
<protein>
    <recommendedName>
        <fullName evidence="1">DUF5916 domain-containing protein</fullName>
    </recommendedName>
</protein>
<feature type="domain" description="DUF5916" evidence="1">
    <location>
        <begin position="260"/>
        <end position="337"/>
    </location>
</feature>
<evidence type="ECO:0000313" key="2">
    <source>
        <dbReference type="EMBL" id="GBD00177.1"/>
    </source>
</evidence>
<gene>
    <name evidence="2" type="ORF">HRbin17_02714</name>
</gene>
<evidence type="ECO:0000313" key="3">
    <source>
        <dbReference type="Proteomes" id="UP000236173"/>
    </source>
</evidence>
<reference evidence="3" key="1">
    <citation type="submission" date="2017-09" db="EMBL/GenBank/DDBJ databases">
        <title>Metaegenomics of thermophilic ammonia-oxidizing enrichment culture.</title>
        <authorList>
            <person name="Kato S."/>
            <person name="Suzuki K."/>
        </authorList>
    </citation>
    <scope>NUCLEOTIDE SEQUENCE [LARGE SCALE GENOMIC DNA]</scope>
</reference>
<proteinExistence type="predicted"/>
<dbReference type="InterPro" id="IPR045670">
    <property type="entry name" value="DUF5916"/>
</dbReference>
<name>A0A2H5XG71_9BACT</name>
<dbReference type="Pfam" id="PF19313">
    <property type="entry name" value="DUF5916"/>
    <property type="match status" value="1"/>
</dbReference>
<dbReference type="Gene3D" id="2.60.40.1190">
    <property type="match status" value="1"/>
</dbReference>
<dbReference type="EMBL" id="BEHT01000057">
    <property type="protein sequence ID" value="GBD00177.1"/>
    <property type="molecule type" value="Genomic_DNA"/>
</dbReference>
<evidence type="ECO:0000259" key="1">
    <source>
        <dbReference type="Pfam" id="PF19313"/>
    </source>
</evidence>
<organism evidence="2 3">
    <name type="scientific">Candidatus Fervidibacter japonicus</name>
    <dbReference type="NCBI Taxonomy" id="2035412"/>
    <lineage>
        <taxon>Bacteria</taxon>
        <taxon>Candidatus Fervidibacterota</taxon>
        <taxon>Candidatus Fervidibacter</taxon>
    </lineage>
</organism>
<accession>A0A2H5XG71</accession>
<dbReference type="CDD" id="cd09618">
    <property type="entry name" value="CBM9_like_2"/>
    <property type="match status" value="1"/>
</dbReference>